<dbReference type="eggNOG" id="COG3064">
    <property type="taxonomic scope" value="Bacteria"/>
</dbReference>
<dbReference type="KEGG" id="rpc:RPC_0544"/>
<evidence type="ECO:0000313" key="1">
    <source>
        <dbReference type="EMBL" id="ABD86119.1"/>
    </source>
</evidence>
<proteinExistence type="predicted"/>
<reference evidence="1" key="1">
    <citation type="submission" date="2006-03" db="EMBL/GenBank/DDBJ databases">
        <title>Complete sequence of Rhodopseudomonas palustris BisB18.</title>
        <authorList>
            <consortium name="US DOE Joint Genome Institute"/>
            <person name="Copeland A."/>
            <person name="Lucas S."/>
            <person name="Lapidus A."/>
            <person name="Barry K."/>
            <person name="Detter J.C."/>
            <person name="Glavina del Rio T."/>
            <person name="Hammon N."/>
            <person name="Israni S."/>
            <person name="Dalin E."/>
            <person name="Tice H."/>
            <person name="Pitluck S."/>
            <person name="Chain P."/>
            <person name="Malfatti S."/>
            <person name="Shin M."/>
            <person name="Vergez L."/>
            <person name="Schmutz J."/>
            <person name="Larimer F."/>
            <person name="Land M."/>
            <person name="Hauser L."/>
            <person name="Pelletier D.A."/>
            <person name="Kyrpides N."/>
            <person name="Anderson I."/>
            <person name="Oda Y."/>
            <person name="Harwood C.S."/>
            <person name="Richardson P."/>
        </authorList>
    </citation>
    <scope>NUCLEOTIDE SEQUENCE [LARGE SCALE GENOMIC DNA]</scope>
    <source>
        <strain evidence="1">BisB18</strain>
    </source>
</reference>
<dbReference type="EMBL" id="CP000301">
    <property type="protein sequence ID" value="ABD86119.1"/>
    <property type="molecule type" value="Genomic_DNA"/>
</dbReference>
<dbReference type="InterPro" id="IPR021457">
    <property type="entry name" value="DUF3108"/>
</dbReference>
<dbReference type="Pfam" id="PF11306">
    <property type="entry name" value="DUF3108"/>
    <property type="match status" value="1"/>
</dbReference>
<accession>Q21BW7</accession>
<protein>
    <recommendedName>
        <fullName evidence="2">DUF3108 domain-containing protein</fullName>
    </recommendedName>
</protein>
<dbReference type="RefSeq" id="WP_011471027.1">
    <property type="nucleotide sequence ID" value="NC_007925.1"/>
</dbReference>
<dbReference type="HOGENOM" id="CLU_072063_0_0_5"/>
<dbReference type="AlphaFoldDB" id="Q21BW7"/>
<dbReference type="STRING" id="316056.RPC_0544"/>
<evidence type="ECO:0008006" key="2">
    <source>
        <dbReference type="Google" id="ProtNLM"/>
    </source>
</evidence>
<sequence length="333" mass="34905">MKLFAPACRGGCGGALRRLGSAWSFAYGAPSRHTGSPFVTRSAVISSSLSAILASVARGAARCALVSLGLMAMARAVPALAQGSLDARYEATLAGIPVGKGVWRIDIGDDQYSASAGGGSSGLLKAFAGGDGTGASQGRVLNGQLQPTNYNATTSTSRKSESIRMTLAGGTIKEFAIVPEPPVDADRIPVTDAHRRGVFDPMTGSLLRVAGGGDPLAAESCRTTTSIFDGRMRYDLRFDFKRMDTVKAEKGYRGPALVCAIYFSPISGYIADRAAIKYLVAQRDMEVWLVPIAGTRILVPFRLKIPTPLGNAVLEATQFITAATPPRAASKTQ</sequence>
<name>Q21BW7_RHOPB</name>
<gene>
    <name evidence="1" type="ordered locus">RPC_0544</name>
</gene>
<organism evidence="1">
    <name type="scientific">Rhodopseudomonas palustris (strain BisB18)</name>
    <dbReference type="NCBI Taxonomy" id="316056"/>
    <lineage>
        <taxon>Bacteria</taxon>
        <taxon>Pseudomonadati</taxon>
        <taxon>Pseudomonadota</taxon>
        <taxon>Alphaproteobacteria</taxon>
        <taxon>Hyphomicrobiales</taxon>
        <taxon>Nitrobacteraceae</taxon>
        <taxon>Rhodopseudomonas</taxon>
    </lineage>
</organism>